<protein>
    <submittedName>
        <fullName evidence="2">Uncharacterized protein</fullName>
    </submittedName>
</protein>
<keyword evidence="3" id="KW-1185">Reference proteome</keyword>
<name>A0ABN3BDC1_9ACTN</name>
<evidence type="ECO:0000313" key="2">
    <source>
        <dbReference type="EMBL" id="GAA2193752.1"/>
    </source>
</evidence>
<proteinExistence type="predicted"/>
<dbReference type="EMBL" id="BAAAOQ010000004">
    <property type="protein sequence ID" value="GAA2193752.1"/>
    <property type="molecule type" value="Genomic_DNA"/>
</dbReference>
<gene>
    <name evidence="2" type="ORF">GCM10009787_16950</name>
</gene>
<evidence type="ECO:0000313" key="3">
    <source>
        <dbReference type="Proteomes" id="UP001501391"/>
    </source>
</evidence>
<dbReference type="Proteomes" id="UP001501391">
    <property type="component" value="Unassembled WGS sequence"/>
</dbReference>
<feature type="compositionally biased region" description="Basic and acidic residues" evidence="1">
    <location>
        <begin position="41"/>
        <end position="54"/>
    </location>
</feature>
<evidence type="ECO:0000256" key="1">
    <source>
        <dbReference type="SAM" id="MobiDB-lite"/>
    </source>
</evidence>
<accession>A0ABN3BDC1</accession>
<comment type="caution">
    <text evidence="2">The sequence shown here is derived from an EMBL/GenBank/DDBJ whole genome shotgun (WGS) entry which is preliminary data.</text>
</comment>
<organism evidence="2 3">
    <name type="scientific">Streptomyces bangladeshensis</name>
    <dbReference type="NCBI Taxonomy" id="295352"/>
    <lineage>
        <taxon>Bacteria</taxon>
        <taxon>Bacillati</taxon>
        <taxon>Actinomycetota</taxon>
        <taxon>Actinomycetes</taxon>
        <taxon>Kitasatosporales</taxon>
        <taxon>Streptomycetaceae</taxon>
        <taxon>Streptomyces</taxon>
    </lineage>
</organism>
<sequence>MVHKATQGPGLTHGHPTVRGTRAGPANGSGVTGRRPAFPRGECRIDEDRHERGPSDAGFVPR</sequence>
<feature type="region of interest" description="Disordered" evidence="1">
    <location>
        <begin position="1"/>
        <end position="62"/>
    </location>
</feature>
<reference evidence="2 3" key="1">
    <citation type="journal article" date="2019" name="Int. J. Syst. Evol. Microbiol.">
        <title>The Global Catalogue of Microorganisms (GCM) 10K type strain sequencing project: providing services to taxonomists for standard genome sequencing and annotation.</title>
        <authorList>
            <consortium name="The Broad Institute Genomics Platform"/>
            <consortium name="The Broad Institute Genome Sequencing Center for Infectious Disease"/>
            <person name="Wu L."/>
            <person name="Ma J."/>
        </authorList>
    </citation>
    <scope>NUCLEOTIDE SEQUENCE [LARGE SCALE GENOMIC DNA]</scope>
    <source>
        <strain evidence="2 3">JCM 14924</strain>
    </source>
</reference>